<dbReference type="SUPFAM" id="SSF52047">
    <property type="entry name" value="RNI-like"/>
    <property type="match status" value="1"/>
</dbReference>
<dbReference type="GO" id="GO:0009734">
    <property type="term" value="P:auxin-activated signaling pathway"/>
    <property type="evidence" value="ECO:0007669"/>
    <property type="project" value="UniProtKB-KW"/>
</dbReference>
<dbReference type="Gene3D" id="1.20.1280.50">
    <property type="match status" value="1"/>
</dbReference>
<proteinExistence type="predicted"/>
<keyword evidence="9" id="KW-1185">Reference proteome</keyword>
<gene>
    <name evidence="8" type="ORF">G2W53_043922</name>
</gene>
<dbReference type="Gene3D" id="3.80.10.10">
    <property type="entry name" value="Ribonuclease Inhibitor"/>
    <property type="match status" value="1"/>
</dbReference>
<dbReference type="GO" id="GO:0019005">
    <property type="term" value="C:SCF ubiquitin ligase complex"/>
    <property type="evidence" value="ECO:0007669"/>
    <property type="project" value="TreeGrafter"/>
</dbReference>
<name>A0A834SJP0_9FABA</name>
<protein>
    <submittedName>
        <fullName evidence="8">Protein TRANSPORT INHIBITOR RESPONSE 1-like</fullName>
    </submittedName>
</protein>
<keyword evidence="5" id="KW-0539">Nucleus</keyword>
<dbReference type="GO" id="GO:0010152">
    <property type="term" value="P:pollen maturation"/>
    <property type="evidence" value="ECO:0007669"/>
    <property type="project" value="UniProtKB-ARBA"/>
</dbReference>
<dbReference type="Proteomes" id="UP000634136">
    <property type="component" value="Unassembled WGS sequence"/>
</dbReference>
<evidence type="ECO:0000256" key="3">
    <source>
        <dbReference type="ARBA" id="ARBA00022473"/>
    </source>
</evidence>
<dbReference type="GO" id="GO:0031146">
    <property type="term" value="P:SCF-dependent proteasomal ubiquitin-dependent protein catabolic process"/>
    <property type="evidence" value="ECO:0007669"/>
    <property type="project" value="TreeGrafter"/>
</dbReference>
<dbReference type="CDD" id="cd22159">
    <property type="entry name" value="F-box_AtTIR1-like"/>
    <property type="match status" value="1"/>
</dbReference>
<comment type="caution">
    <text evidence="8">The sequence shown here is derived from an EMBL/GenBank/DDBJ whole genome shotgun (WGS) entry which is preliminary data.</text>
</comment>
<organism evidence="8 9">
    <name type="scientific">Senna tora</name>
    <dbReference type="NCBI Taxonomy" id="362788"/>
    <lineage>
        <taxon>Eukaryota</taxon>
        <taxon>Viridiplantae</taxon>
        <taxon>Streptophyta</taxon>
        <taxon>Embryophyta</taxon>
        <taxon>Tracheophyta</taxon>
        <taxon>Spermatophyta</taxon>
        <taxon>Magnoliopsida</taxon>
        <taxon>eudicotyledons</taxon>
        <taxon>Gunneridae</taxon>
        <taxon>Pentapetalae</taxon>
        <taxon>rosids</taxon>
        <taxon>fabids</taxon>
        <taxon>Fabales</taxon>
        <taxon>Fabaceae</taxon>
        <taxon>Caesalpinioideae</taxon>
        <taxon>Cassia clade</taxon>
        <taxon>Senna</taxon>
    </lineage>
</organism>
<dbReference type="AlphaFoldDB" id="A0A834SJP0"/>
<dbReference type="SMART" id="SM00367">
    <property type="entry name" value="LRR_CC"/>
    <property type="match status" value="6"/>
</dbReference>
<dbReference type="EMBL" id="JAAIUW010000013">
    <property type="protein sequence ID" value="KAF7804811.1"/>
    <property type="molecule type" value="Genomic_DNA"/>
</dbReference>
<keyword evidence="4" id="KW-0833">Ubl conjugation pathway</keyword>
<evidence type="ECO:0000256" key="4">
    <source>
        <dbReference type="ARBA" id="ARBA00022786"/>
    </source>
</evidence>
<evidence type="ECO:0000313" key="9">
    <source>
        <dbReference type="Proteomes" id="UP000634136"/>
    </source>
</evidence>
<dbReference type="InterPro" id="IPR041101">
    <property type="entry name" value="Transp_inhibit"/>
</dbReference>
<sequence length="659" mass="73891">MQRIAFSIPEEVLEHVFSFVHSDKDRNAISLVCKSWYEIERWCRRRIFIGNCYAVSPRMLIKRFPEVRSITLKGKPHFADFNLVPEGWGGYACTWIEAMATAYPWLEEIRLKRMVITDDSLELIAKSFKNFQVLVLSSCEGFSTDGLAAIAANCSNNSYISGTCAAVPIVLFAADFQVKIESVNLRELDLRESEVDDLSGHWLSQFPDSFTSLVSLNISCLGSEVSLSALERLLGRCPNLQSLRLNRAVPLDRLVNLIGRSPNLVELGTGTYSSEVQPDVFSDLAGVFVGCKQLKSLSGFWDAVPYYLPAVYPISSRLTSLNLSYATTESPYLVKLVSECQNLQRLWVLDYIEDSGLDALAASCKDLRELRVFPSDPFGLEPNVALTEKGLVSVSEGCPKLQSVLYFCRQMSNAALVTIARNRPNMTRFRLCIIEPRTPDYLTLEPLDAGFGAIVEHCKDLQRLSLSGLLTDRVFEYIGTYGKKLEMLSVAFAGDSDLGLHYVLSGCDNLRKLEVRDCPFGDKALLANAAKLETMRSLWMSSCAVSYGACKLLGQKMPRLNVEVIDERGPPDSRPESCPVEKLYIYRTIAGRRMDMPGFVWRMEGASGGNCQWQVQAQEASRTKKFTVAWHIQLQLWLVFELDVILFLKLVSTFCRLLA</sequence>
<dbReference type="GO" id="GO:0005634">
    <property type="term" value="C:nucleus"/>
    <property type="evidence" value="ECO:0007669"/>
    <property type="project" value="UniProtKB-SubCell"/>
</dbReference>
<dbReference type="InterPro" id="IPR001810">
    <property type="entry name" value="F-box_dom"/>
</dbReference>
<dbReference type="InterPro" id="IPR006553">
    <property type="entry name" value="Leu-rich_rpt_Cys-con_subtyp"/>
</dbReference>
<dbReference type="SUPFAM" id="SSF81383">
    <property type="entry name" value="F-box domain"/>
    <property type="match status" value="1"/>
</dbReference>
<dbReference type="Pfam" id="PF18791">
    <property type="entry name" value="Transp_inhibit"/>
    <property type="match status" value="1"/>
</dbReference>
<evidence type="ECO:0000256" key="6">
    <source>
        <dbReference type="ARBA" id="ARBA00023294"/>
    </source>
</evidence>
<reference evidence="8" key="1">
    <citation type="submission" date="2020-09" db="EMBL/GenBank/DDBJ databases">
        <title>Genome-Enabled Discovery of Anthraquinone Biosynthesis in Senna tora.</title>
        <authorList>
            <person name="Kang S.-H."/>
            <person name="Pandey R.P."/>
            <person name="Lee C.-M."/>
            <person name="Sim J.-S."/>
            <person name="Jeong J.-T."/>
            <person name="Choi B.-S."/>
            <person name="Jung M."/>
            <person name="Ginzburg D."/>
            <person name="Zhao K."/>
            <person name="Won S.Y."/>
            <person name="Oh T.-J."/>
            <person name="Yu Y."/>
            <person name="Kim N.-H."/>
            <person name="Lee O.R."/>
            <person name="Lee T.-H."/>
            <person name="Bashyal P."/>
            <person name="Kim T.-S."/>
            <person name="Lee W.-H."/>
            <person name="Kawkins C."/>
            <person name="Kim C.-K."/>
            <person name="Kim J.S."/>
            <person name="Ahn B.O."/>
            <person name="Rhee S.Y."/>
            <person name="Sohng J.K."/>
        </authorList>
    </citation>
    <scope>NUCLEOTIDE SEQUENCE</scope>
    <source>
        <tissue evidence="8">Leaf</tissue>
    </source>
</reference>
<keyword evidence="3" id="KW-0217">Developmental protein</keyword>
<comment type="subcellular location">
    <subcellularLocation>
        <location evidence="1">Nucleus</location>
    </subcellularLocation>
</comment>
<dbReference type="FunFam" id="1.20.1280.50:FF:000006">
    <property type="entry name" value="Transport inhibitor response 1"/>
    <property type="match status" value="1"/>
</dbReference>
<dbReference type="Pfam" id="PF18511">
    <property type="entry name" value="F-box_5"/>
    <property type="match status" value="1"/>
</dbReference>
<evidence type="ECO:0000259" key="7">
    <source>
        <dbReference type="SMART" id="SM00256"/>
    </source>
</evidence>
<evidence type="ECO:0000256" key="2">
    <source>
        <dbReference type="ARBA" id="ARBA00004906"/>
    </source>
</evidence>
<evidence type="ECO:0000313" key="8">
    <source>
        <dbReference type="EMBL" id="KAF7804811.1"/>
    </source>
</evidence>
<accession>A0A834SJP0</accession>
<dbReference type="FunFam" id="3.80.10.10:FF:000029">
    <property type="entry name" value="Transport inhibitor response 1"/>
    <property type="match status" value="1"/>
</dbReference>
<dbReference type="InterPro" id="IPR032675">
    <property type="entry name" value="LRR_dom_sf"/>
</dbReference>
<comment type="pathway">
    <text evidence="2">Protein modification; protein ubiquitination.</text>
</comment>
<keyword evidence="6" id="KW-0927">Auxin signaling pathway</keyword>
<dbReference type="InterPro" id="IPR036047">
    <property type="entry name" value="F-box-like_dom_sf"/>
</dbReference>
<dbReference type="OrthoDB" id="423607at2759"/>
<dbReference type="PANTHER" id="PTHR16134">
    <property type="entry name" value="F-BOX/TPR REPEAT PROTEIN POF3"/>
    <property type="match status" value="1"/>
</dbReference>
<evidence type="ECO:0000256" key="5">
    <source>
        <dbReference type="ARBA" id="ARBA00023242"/>
    </source>
</evidence>
<dbReference type="SMART" id="SM00256">
    <property type="entry name" value="FBOX"/>
    <property type="match status" value="1"/>
</dbReference>
<evidence type="ECO:0000256" key="1">
    <source>
        <dbReference type="ARBA" id="ARBA00004123"/>
    </source>
</evidence>
<dbReference type="PANTHER" id="PTHR16134:SF147">
    <property type="entry name" value="TRANSPORT INHIBITOR RESPONSE 1"/>
    <property type="match status" value="1"/>
</dbReference>
<dbReference type="GO" id="GO:0010011">
    <property type="term" value="F:auxin binding"/>
    <property type="evidence" value="ECO:0007669"/>
    <property type="project" value="UniProtKB-ARBA"/>
</dbReference>
<dbReference type="InterPro" id="IPR041567">
    <property type="entry name" value="COI1_F-box"/>
</dbReference>
<feature type="domain" description="F-box" evidence="7">
    <location>
        <begin position="8"/>
        <end position="49"/>
    </location>
</feature>